<dbReference type="EMBL" id="UOEP01000117">
    <property type="protein sequence ID" value="VAW20309.1"/>
    <property type="molecule type" value="Genomic_DNA"/>
</dbReference>
<dbReference type="GO" id="GO:0004849">
    <property type="term" value="F:uridine kinase activity"/>
    <property type="evidence" value="ECO:0007669"/>
    <property type="project" value="UniProtKB-EC"/>
</dbReference>
<dbReference type="Gene3D" id="3.30.980.10">
    <property type="entry name" value="Threonyl-trna Synthetase, Chain A, domain 2"/>
    <property type="match status" value="1"/>
</dbReference>
<dbReference type="CDD" id="cd02028">
    <property type="entry name" value="UMPK_like"/>
    <property type="match status" value="1"/>
</dbReference>
<dbReference type="InterPro" id="IPR018163">
    <property type="entry name" value="Thr/Ala-tRNA-synth_IIc_edit"/>
</dbReference>
<dbReference type="GO" id="GO:0005524">
    <property type="term" value="F:ATP binding"/>
    <property type="evidence" value="ECO:0007669"/>
    <property type="project" value="InterPro"/>
</dbReference>
<name>A0A3B0U748_9ZZZZ</name>
<dbReference type="PANTHER" id="PTHR10285">
    <property type="entry name" value="URIDINE KINASE"/>
    <property type="match status" value="1"/>
</dbReference>
<accession>A0A3B0U748</accession>
<keyword evidence="2" id="KW-0418">Kinase</keyword>
<evidence type="ECO:0000313" key="2">
    <source>
        <dbReference type="EMBL" id="VAW20309.1"/>
    </source>
</evidence>
<dbReference type="EC" id="2.7.1.48" evidence="2"/>
<dbReference type="SUPFAM" id="SSF81271">
    <property type="entry name" value="TGS-like"/>
    <property type="match status" value="1"/>
</dbReference>
<protein>
    <submittedName>
        <fullName evidence="2">Uridine kinase</fullName>
        <ecNumber evidence="2">2.7.1.48</ecNumber>
    </submittedName>
</protein>
<dbReference type="SUPFAM" id="SSF55186">
    <property type="entry name" value="ThrRS/AlaRS common domain"/>
    <property type="match status" value="1"/>
</dbReference>
<dbReference type="PROSITE" id="PS51880">
    <property type="entry name" value="TGS"/>
    <property type="match status" value="1"/>
</dbReference>
<reference evidence="2" key="1">
    <citation type="submission" date="2018-06" db="EMBL/GenBank/DDBJ databases">
        <authorList>
            <person name="Zhirakovskaya E."/>
        </authorList>
    </citation>
    <scope>NUCLEOTIDE SEQUENCE</scope>
</reference>
<keyword evidence="2" id="KW-0808">Transferase</keyword>
<gene>
    <name evidence="2" type="ORF">MNBD_BACTEROID01-1033</name>
</gene>
<sequence length="554" mass="63164">MKNVEIFCINTSSKKAYPFGTSLMEIAEDLNIQLKNPVCGAIVNNKLKELSSLVVKSKTIEFIDLSHTDGMRMYIRSLMFVLYAAVKEVLPDVCLKIQYGISKGYYCELEGLGRAVTDSDIFDIRQAMNGLIEKNIPFIKRDLPAKQAIELFKKQNLPNKSRLIEQKGTLYALVYFLNGLGNYFYGHLLPSTGYIKTFGIVPYFDGILLRVPRQRNIDKLRTFVKQDKLFGIYQEQKEWAEILKVDTVSSLNEYALAGRSGYIIKISEALHEKKVAEVANDISNRHDKVKVVLIAGPSASGKTTFSKRLGVQLAVNGMHPYHISLDDYFVDREKTPKDENGDYDFEALEAIDIRFFNEQLQTLFKGGTVELPKFDFTLGKKMFKGNFLHLNENDILIIEGIHGMNPGLLPHINKGKTYKIFISALTQISFDEQSHIPTADNRLIRRIIRDSKYRGYTAHETISRWPSVRKGEAKNIFPYQEYADIMFNSATIYELGVLKKYVEPLLQSVTENRAEYNEANRLLAFLSYFKPIDDSEIPPTSLIREFLGGSSFAY</sequence>
<organism evidence="2">
    <name type="scientific">hydrothermal vent metagenome</name>
    <dbReference type="NCBI Taxonomy" id="652676"/>
    <lineage>
        <taxon>unclassified sequences</taxon>
        <taxon>metagenomes</taxon>
        <taxon>ecological metagenomes</taxon>
    </lineage>
</organism>
<dbReference type="Gene3D" id="3.40.50.300">
    <property type="entry name" value="P-loop containing nucleotide triphosphate hydrolases"/>
    <property type="match status" value="1"/>
</dbReference>
<dbReference type="InterPro" id="IPR012676">
    <property type="entry name" value="TGS-like"/>
</dbReference>
<dbReference type="InterPro" id="IPR027417">
    <property type="entry name" value="P-loop_NTPase"/>
</dbReference>
<proteinExistence type="predicted"/>
<dbReference type="InterPro" id="IPR004095">
    <property type="entry name" value="TGS"/>
</dbReference>
<dbReference type="InterPro" id="IPR006083">
    <property type="entry name" value="PRK/URK"/>
</dbReference>
<dbReference type="AlphaFoldDB" id="A0A3B0U748"/>
<feature type="domain" description="TGS" evidence="1">
    <location>
        <begin position="1"/>
        <end position="64"/>
    </location>
</feature>
<dbReference type="SUPFAM" id="SSF52540">
    <property type="entry name" value="P-loop containing nucleoside triphosphate hydrolases"/>
    <property type="match status" value="1"/>
</dbReference>
<evidence type="ECO:0000259" key="1">
    <source>
        <dbReference type="PROSITE" id="PS51880"/>
    </source>
</evidence>
<dbReference type="Pfam" id="PF00485">
    <property type="entry name" value="PRK"/>
    <property type="match status" value="1"/>
</dbReference>